<evidence type="ECO:0000313" key="1">
    <source>
        <dbReference type="EMBL" id="RZS37044.1"/>
    </source>
</evidence>
<name>A0A4Q7KLD4_9PSEU</name>
<accession>A0A4Q7KLD4</accession>
<organism evidence="1 2">
    <name type="scientific">Herbihabitans rhizosphaerae</name>
    <dbReference type="NCBI Taxonomy" id="1872711"/>
    <lineage>
        <taxon>Bacteria</taxon>
        <taxon>Bacillati</taxon>
        <taxon>Actinomycetota</taxon>
        <taxon>Actinomycetes</taxon>
        <taxon>Pseudonocardiales</taxon>
        <taxon>Pseudonocardiaceae</taxon>
        <taxon>Herbihabitans</taxon>
    </lineage>
</organism>
<dbReference type="EMBL" id="SGWQ01000006">
    <property type="protein sequence ID" value="RZS37044.1"/>
    <property type="molecule type" value="Genomic_DNA"/>
</dbReference>
<dbReference type="AlphaFoldDB" id="A0A4Q7KLD4"/>
<dbReference type="RefSeq" id="WP_130345644.1">
    <property type="nucleotide sequence ID" value="NZ_SGWQ01000006.1"/>
</dbReference>
<gene>
    <name evidence="1" type="ORF">EV193_106280</name>
</gene>
<proteinExistence type="predicted"/>
<protein>
    <submittedName>
        <fullName evidence="1">Uncharacterized protein</fullName>
    </submittedName>
</protein>
<keyword evidence="2" id="KW-1185">Reference proteome</keyword>
<evidence type="ECO:0000313" key="2">
    <source>
        <dbReference type="Proteomes" id="UP000294257"/>
    </source>
</evidence>
<sequence length="97" mass="9367">MDGQGYQVAVSGVGAAGKALGVASEDLNNLAPSAPGMPDAGDLSGDLAQMISKLTGAAGEIVLGTGAAAEAVNVSGKSYFQTDDAVARTVSSVDGPK</sequence>
<reference evidence="1 2" key="1">
    <citation type="submission" date="2019-02" db="EMBL/GenBank/DDBJ databases">
        <title>Genomic Encyclopedia of Type Strains, Phase IV (KMG-IV): sequencing the most valuable type-strain genomes for metagenomic binning, comparative biology and taxonomic classification.</title>
        <authorList>
            <person name="Goeker M."/>
        </authorList>
    </citation>
    <scope>NUCLEOTIDE SEQUENCE [LARGE SCALE GENOMIC DNA]</scope>
    <source>
        <strain evidence="1 2">DSM 101727</strain>
    </source>
</reference>
<comment type="caution">
    <text evidence="1">The sequence shown here is derived from an EMBL/GenBank/DDBJ whole genome shotgun (WGS) entry which is preliminary data.</text>
</comment>
<dbReference type="Proteomes" id="UP000294257">
    <property type="component" value="Unassembled WGS sequence"/>
</dbReference>